<evidence type="ECO:0000259" key="7">
    <source>
        <dbReference type="Pfam" id="PF03372"/>
    </source>
</evidence>
<comment type="similarity">
    <text evidence="1 5">Belongs to the DNase I family.</text>
</comment>
<dbReference type="Proteomes" id="UP000694393">
    <property type="component" value="Unplaced"/>
</dbReference>
<evidence type="ECO:0000256" key="1">
    <source>
        <dbReference type="ARBA" id="ARBA00007359"/>
    </source>
</evidence>
<accession>A0A8C8RZQ4</accession>
<dbReference type="GO" id="GO:0006308">
    <property type="term" value="P:DNA catabolic process"/>
    <property type="evidence" value="ECO:0007669"/>
    <property type="project" value="InterPro"/>
</dbReference>
<feature type="chain" id="PRO_5034051443" description="Deoxyribonuclease" evidence="6">
    <location>
        <begin position="25"/>
        <end position="269"/>
    </location>
</feature>
<evidence type="ECO:0000256" key="4">
    <source>
        <dbReference type="ARBA" id="ARBA00022801"/>
    </source>
</evidence>
<keyword evidence="9" id="KW-1185">Reference proteome</keyword>
<organism evidence="8 9">
    <name type="scientific">Pelusios castaneus</name>
    <name type="common">West African mud turtle</name>
    <dbReference type="NCBI Taxonomy" id="367368"/>
    <lineage>
        <taxon>Eukaryota</taxon>
        <taxon>Metazoa</taxon>
        <taxon>Chordata</taxon>
        <taxon>Craniata</taxon>
        <taxon>Vertebrata</taxon>
        <taxon>Euteleostomi</taxon>
        <taxon>Archelosauria</taxon>
        <taxon>Testudinata</taxon>
        <taxon>Testudines</taxon>
        <taxon>Pleurodira</taxon>
        <taxon>Pelomedusidae</taxon>
        <taxon>Pelusios</taxon>
    </lineage>
</organism>
<feature type="domain" description="Endonuclease/exonuclease/phosphatase" evidence="7">
    <location>
        <begin position="29"/>
        <end position="252"/>
    </location>
</feature>
<name>A0A8C8RZQ4_9SAUR</name>
<dbReference type="GO" id="GO:0003677">
    <property type="term" value="F:DNA binding"/>
    <property type="evidence" value="ECO:0007669"/>
    <property type="project" value="TreeGrafter"/>
</dbReference>
<proteinExistence type="inferred from homology"/>
<dbReference type="InterPro" id="IPR005135">
    <property type="entry name" value="Endo/exonuclease/phosphatase"/>
</dbReference>
<dbReference type="Ensembl" id="ENSPCET00000014193.1">
    <property type="protein sequence ID" value="ENSPCEP00000013689.1"/>
    <property type="gene ID" value="ENSPCEG00000010821.1"/>
</dbReference>
<dbReference type="PANTHER" id="PTHR11371:SF11">
    <property type="entry name" value="DEOXYRIBONUCLEASE"/>
    <property type="match status" value="1"/>
</dbReference>
<keyword evidence="4 5" id="KW-0378">Hydrolase</keyword>
<keyword evidence="6" id="KW-0732">Signal</keyword>
<reference evidence="8" key="2">
    <citation type="submission" date="2025-09" db="UniProtKB">
        <authorList>
            <consortium name="Ensembl"/>
        </authorList>
    </citation>
    <scope>IDENTIFICATION</scope>
</reference>
<dbReference type="GO" id="GO:0005634">
    <property type="term" value="C:nucleus"/>
    <property type="evidence" value="ECO:0007669"/>
    <property type="project" value="TreeGrafter"/>
</dbReference>
<feature type="signal peptide" evidence="6">
    <location>
        <begin position="1"/>
        <end position="24"/>
    </location>
</feature>
<dbReference type="Gene3D" id="3.60.10.10">
    <property type="entry name" value="Endonuclease/exonuclease/phosphatase"/>
    <property type="match status" value="2"/>
</dbReference>
<dbReference type="PIRSF" id="PIRSF000988">
    <property type="entry name" value="DNase_I_euk"/>
    <property type="match status" value="1"/>
</dbReference>
<evidence type="ECO:0000256" key="2">
    <source>
        <dbReference type="ARBA" id="ARBA00022722"/>
    </source>
</evidence>
<evidence type="ECO:0000313" key="8">
    <source>
        <dbReference type="Ensembl" id="ENSPCEP00000013689.1"/>
    </source>
</evidence>
<evidence type="ECO:0000313" key="9">
    <source>
        <dbReference type="Proteomes" id="UP000694393"/>
    </source>
</evidence>
<dbReference type="Pfam" id="PF03372">
    <property type="entry name" value="Exo_endo_phos"/>
    <property type="match status" value="1"/>
</dbReference>
<evidence type="ECO:0000256" key="5">
    <source>
        <dbReference type="PIRNR" id="PIRNR000988"/>
    </source>
</evidence>
<evidence type="ECO:0000256" key="3">
    <source>
        <dbReference type="ARBA" id="ARBA00022759"/>
    </source>
</evidence>
<protein>
    <recommendedName>
        <fullName evidence="5">Deoxyribonuclease</fullName>
    </recommendedName>
</protein>
<reference evidence="8" key="1">
    <citation type="submission" date="2025-08" db="UniProtKB">
        <authorList>
            <consortium name="Ensembl"/>
        </authorList>
    </citation>
    <scope>IDENTIFICATION</scope>
</reference>
<keyword evidence="3 5" id="KW-0255">Endonuclease</keyword>
<evidence type="ECO:0000256" key="6">
    <source>
        <dbReference type="SAM" id="SignalP"/>
    </source>
</evidence>
<dbReference type="AlphaFoldDB" id="A0A8C8RZQ4"/>
<sequence length="269" mass="28766">MPCGPTMHPLALLLLLSLCMAGASFKICAFNMQGFGEAKAGDAHVSLQILARCDISAVQEVRDAKGDAVLTLLTELNRYQALPALQGSGAWWLGGGRAGASGLTPAAALGNQVPSLTASPLPAIKDFVLLSHHASPRNAVHEIDRLYGLCRELTQRWGTQNVMVLGDLNAGGAYVPPSAWGSIRLRWEPSFHWLIGDTANTTVRARTHCAYDRIVVQGDEMLGAVVPGSAKPYNFARSLGLSEEEALQVSDHYPVEVNLRLASQASEEL</sequence>
<keyword evidence="2 5" id="KW-0540">Nuclease</keyword>
<dbReference type="GO" id="GO:0004530">
    <property type="term" value="F:deoxyribonuclease I activity"/>
    <property type="evidence" value="ECO:0007669"/>
    <property type="project" value="TreeGrafter"/>
</dbReference>
<dbReference type="SMART" id="SM00476">
    <property type="entry name" value="DNaseIc"/>
    <property type="match status" value="1"/>
</dbReference>
<dbReference type="InterPro" id="IPR016202">
    <property type="entry name" value="DNase_I"/>
</dbReference>
<dbReference type="PANTHER" id="PTHR11371">
    <property type="entry name" value="DEOXYRIBONUCLEASE"/>
    <property type="match status" value="1"/>
</dbReference>
<dbReference type="SUPFAM" id="SSF56219">
    <property type="entry name" value="DNase I-like"/>
    <property type="match status" value="1"/>
</dbReference>
<dbReference type="InterPro" id="IPR036691">
    <property type="entry name" value="Endo/exonu/phosph_ase_sf"/>
</dbReference>